<reference key="3">
    <citation type="submission" date="2010-02" db="EMBL/GenBank/DDBJ databases">
        <title>Complete genome sequence of Thermosphaera aggregans type strain (M11TL).</title>
        <authorList>
            <consortium name="US DOE Joint Genome Institute (JGI-PGF)"/>
            <person name="Spring S."/>
            <person name="Lapidus A."/>
            <person name="Munk C."/>
            <person name="Schroeder M."/>
            <person name="Glavina Del Rio T."/>
            <person name="Tice H."/>
            <person name="Copeland A."/>
            <person name="Cheng J.-F."/>
            <person name="Lucas S."/>
            <person name="Chen F."/>
            <person name="Nolan M."/>
            <person name="Bruce D."/>
            <person name="Goodwin L."/>
            <person name="Pitluck S."/>
            <person name="Ivanova N."/>
            <person name="Mavromatis K."/>
            <person name="Ovchinnikova G."/>
            <person name="Pati A."/>
            <person name="Chen A."/>
            <person name="Palaniappan K."/>
            <person name="Land M."/>
            <person name="Hauser L."/>
            <person name="Chang Y.-J."/>
            <person name="Jeffries C.C."/>
            <person name="Brettin T."/>
            <person name="Detter J.C."/>
            <person name="Tapia R."/>
            <person name="Han C."/>
            <person name="Chain P."/>
            <person name="Heimerl T."/>
            <person name="Weik F."/>
            <person name="Goker M."/>
            <person name="Rachel R."/>
            <person name="Bristow J."/>
            <person name="Eisen J.A."/>
            <person name="Markowitz V."/>
            <person name="Hugenholtz P."/>
            <person name="Kyrpides N.C."/>
            <person name="Klenk H.-P."/>
        </authorList>
    </citation>
    <scope>NUCLEOTIDE SEQUENCE</scope>
    <source>
        <strain>DSM 11486</strain>
    </source>
</reference>
<evidence type="ECO:0000256" key="5">
    <source>
        <dbReference type="SAM" id="Phobius"/>
    </source>
</evidence>
<dbReference type="PIRSF" id="PIRSF006648">
    <property type="entry name" value="DrrB"/>
    <property type="match status" value="1"/>
</dbReference>
<feature type="transmembrane region" description="Helical" evidence="5">
    <location>
        <begin position="24"/>
        <end position="44"/>
    </location>
</feature>
<protein>
    <submittedName>
        <fullName evidence="7">ABC-2 type transporter</fullName>
    </submittedName>
</protein>
<feature type="transmembrane region" description="Helical" evidence="5">
    <location>
        <begin position="107"/>
        <end position="130"/>
    </location>
</feature>
<dbReference type="Proteomes" id="UP000002376">
    <property type="component" value="Chromosome"/>
</dbReference>
<feature type="transmembrane region" description="Helical" evidence="5">
    <location>
        <begin position="170"/>
        <end position="187"/>
    </location>
</feature>
<proteinExistence type="predicted"/>
<evidence type="ECO:0000313" key="8">
    <source>
        <dbReference type="Proteomes" id="UP000002376"/>
    </source>
</evidence>
<dbReference type="InterPro" id="IPR047817">
    <property type="entry name" value="ABC2_TM_bact-type"/>
</dbReference>
<dbReference type="GeneID" id="9165126"/>
<dbReference type="Pfam" id="PF01061">
    <property type="entry name" value="ABC2_membrane"/>
    <property type="match status" value="1"/>
</dbReference>
<sequence length="256" mass="29073">MSSELRSIAIVAYRDIARFWRYKYWLAGQVAMNLADILIFGLIFNGVVNKDLIPDYVRFVTPGILCLSIFISSFSIGREVGVELRREVTQYLLTLPVRRESLIIGRLLGGAARGLIYQFGFLVFASIILAPPSPEGWVYVLATSFILALTMSSVSISLSTVTRDFNMQATIRSLTYYLLFFVSNIFYPQRVIAARLGPLAPIVDYSPLTMATNIYRWAFKYDVLLNPWSNLIGLLVWSLIIVVVAYKLYIRNLLRD</sequence>
<evidence type="ECO:0000256" key="3">
    <source>
        <dbReference type="ARBA" id="ARBA00022989"/>
    </source>
</evidence>
<dbReference type="OrthoDB" id="18983at2157"/>
<dbReference type="PROSITE" id="PS51012">
    <property type="entry name" value="ABC_TM2"/>
    <property type="match status" value="1"/>
</dbReference>
<evidence type="ECO:0000259" key="6">
    <source>
        <dbReference type="PROSITE" id="PS51012"/>
    </source>
</evidence>
<dbReference type="eggNOG" id="arCOG01467">
    <property type="taxonomic scope" value="Archaea"/>
</dbReference>
<comment type="subcellular location">
    <subcellularLocation>
        <location evidence="1">Membrane</location>
        <topology evidence="1">Multi-pass membrane protein</topology>
    </subcellularLocation>
</comment>
<dbReference type="AlphaFoldDB" id="D5TZU7"/>
<accession>D5TZU7</accession>
<keyword evidence="2 5" id="KW-0812">Transmembrane</keyword>
<dbReference type="RefSeq" id="WP_013128990.1">
    <property type="nucleotide sequence ID" value="NC_014160.1"/>
</dbReference>
<name>D5TZU7_THEAM</name>
<dbReference type="PANTHER" id="PTHR43229:SF2">
    <property type="entry name" value="NODULATION PROTEIN J"/>
    <property type="match status" value="1"/>
</dbReference>
<keyword evidence="4 5" id="KW-0472">Membrane</keyword>
<evidence type="ECO:0000256" key="2">
    <source>
        <dbReference type="ARBA" id="ARBA00022692"/>
    </source>
</evidence>
<dbReference type="EMBL" id="CP001939">
    <property type="protein sequence ID" value="ADG90397.1"/>
    <property type="molecule type" value="Genomic_DNA"/>
</dbReference>
<keyword evidence="8" id="KW-1185">Reference proteome</keyword>
<feature type="domain" description="ABC transmembrane type-2" evidence="6">
    <location>
        <begin position="24"/>
        <end position="252"/>
    </location>
</feature>
<dbReference type="KEGG" id="tag:Tagg_0116"/>
<reference evidence="8" key="2">
    <citation type="journal article" date="2010" name="Stand. Genomic Sci.">
        <title>Complete genome sequence of Thermosphaera aggregans type strain (M11TLT).</title>
        <authorList>
            <person name="Spring S."/>
            <person name="Rachel R."/>
            <person name="Lapidus A."/>
            <person name="Davenport K."/>
            <person name="Tice H."/>
            <person name="Copeland A."/>
            <person name="Cheng J.-F."/>
            <person name="Lucas S."/>
            <person name="Chen F."/>
            <person name="Nolan M."/>
            <person name="Bruce D."/>
            <person name="Goodwin L."/>
            <person name="Pitluck S."/>
            <person name="Ivanova N."/>
            <person name="Mavromatis K."/>
            <person name="Ovchinnikova G."/>
            <person name="Pati A."/>
            <person name="Chen A."/>
            <person name="Palaniappan K."/>
            <person name="Land M."/>
            <person name="Hauser L."/>
            <person name="Chang Y.-J."/>
            <person name="Jeffries C.C."/>
            <person name="Brettin T."/>
            <person name="Detter J.C."/>
            <person name="Tapia R."/>
            <person name="Han C."/>
            <person name="Heimerl T."/>
            <person name="Weikl F."/>
            <person name="Brambilla E."/>
            <person name="Goker M."/>
            <person name="Bristow J."/>
            <person name="Eisen J.A."/>
            <person name="Markowitz V."/>
            <person name="Hugenholtz P."/>
            <person name="Kyrpides N.C."/>
            <person name="Klenk H.-P."/>
        </authorList>
    </citation>
    <scope>NUCLEOTIDE SEQUENCE [LARGE SCALE GENOMIC DNA]</scope>
    <source>
        <strain evidence="8">DSM 11486 / M11TL</strain>
    </source>
</reference>
<organism evidence="7 8">
    <name type="scientific">Thermosphaera aggregans (strain DSM 11486 / M11TL)</name>
    <dbReference type="NCBI Taxonomy" id="633148"/>
    <lineage>
        <taxon>Archaea</taxon>
        <taxon>Thermoproteota</taxon>
        <taxon>Thermoprotei</taxon>
        <taxon>Desulfurococcales</taxon>
        <taxon>Desulfurococcaceae</taxon>
        <taxon>Thermosphaera</taxon>
    </lineage>
</organism>
<evidence type="ECO:0000256" key="1">
    <source>
        <dbReference type="ARBA" id="ARBA00004141"/>
    </source>
</evidence>
<dbReference type="GO" id="GO:0140359">
    <property type="term" value="F:ABC-type transporter activity"/>
    <property type="evidence" value="ECO:0007669"/>
    <property type="project" value="InterPro"/>
</dbReference>
<evidence type="ECO:0000256" key="4">
    <source>
        <dbReference type="ARBA" id="ARBA00023136"/>
    </source>
</evidence>
<dbReference type="InterPro" id="IPR013525">
    <property type="entry name" value="ABC2_TM"/>
</dbReference>
<evidence type="ECO:0000313" key="7">
    <source>
        <dbReference type="EMBL" id="ADG90397.1"/>
    </source>
</evidence>
<dbReference type="HOGENOM" id="CLU_1088214_0_0_2"/>
<keyword evidence="3 5" id="KW-1133">Transmembrane helix</keyword>
<feature type="transmembrane region" description="Helical" evidence="5">
    <location>
        <begin position="231"/>
        <end position="250"/>
    </location>
</feature>
<dbReference type="PANTHER" id="PTHR43229">
    <property type="entry name" value="NODULATION PROTEIN J"/>
    <property type="match status" value="1"/>
</dbReference>
<dbReference type="STRING" id="633148.Tagg_0116"/>
<dbReference type="InterPro" id="IPR000412">
    <property type="entry name" value="ABC_2_transport"/>
</dbReference>
<gene>
    <name evidence="7" type="ordered locus">Tagg_0116</name>
</gene>
<feature type="transmembrane region" description="Helical" evidence="5">
    <location>
        <begin position="56"/>
        <end position="76"/>
    </location>
</feature>
<dbReference type="GO" id="GO:0043190">
    <property type="term" value="C:ATP-binding cassette (ABC) transporter complex"/>
    <property type="evidence" value="ECO:0007669"/>
    <property type="project" value="InterPro"/>
</dbReference>
<reference evidence="7 8" key="1">
    <citation type="journal article" date="2010" name="Stand. Genomic Sci.">
        <title>Complete genome sequence of Thermosphaera aggregans type strain (M11TL).</title>
        <authorList>
            <person name="Spring S."/>
            <person name="Rachel R."/>
            <person name="Lapidus A."/>
            <person name="Davenport K."/>
            <person name="Tice H."/>
            <person name="Copeland A."/>
            <person name="Cheng J.F."/>
            <person name="Lucas S."/>
            <person name="Chen F."/>
            <person name="Nolan M."/>
            <person name="Bruce D."/>
            <person name="Goodwin L."/>
            <person name="Pitluck S."/>
            <person name="Ivanova N."/>
            <person name="Mavromatis K."/>
            <person name="Ovchinnikova G."/>
            <person name="Pati A."/>
            <person name="Chen A."/>
            <person name="Palaniappan K."/>
            <person name="Land M."/>
            <person name="Hauser L."/>
            <person name="Chang Y.J."/>
            <person name="Jeffries C.C."/>
            <person name="Brettin T."/>
            <person name="Detter J.C."/>
            <person name="Tapia R."/>
            <person name="Han C."/>
            <person name="Heimerl T."/>
            <person name="Weikl F."/>
            <person name="Brambilla E."/>
            <person name="Goker M."/>
            <person name="Bristow J."/>
            <person name="Eisen J.A."/>
            <person name="Markowitz V."/>
            <person name="Hugenholtz P."/>
            <person name="Kyrpides N.C."/>
            <person name="Klenk H.P."/>
        </authorList>
    </citation>
    <scope>NUCLEOTIDE SEQUENCE [LARGE SCALE GENOMIC DNA]</scope>
    <source>
        <strain evidence="8">DSM 11486 / M11TL</strain>
    </source>
</reference>
<dbReference type="InterPro" id="IPR051784">
    <property type="entry name" value="Nod_factor_ABC_transporter"/>
</dbReference>
<feature type="transmembrane region" description="Helical" evidence="5">
    <location>
        <begin position="136"/>
        <end position="158"/>
    </location>
</feature>